<dbReference type="PATRIC" id="fig|1353533.3.peg.3873"/>
<protein>
    <recommendedName>
        <fullName evidence="1">DUF7305 domain-containing protein</fullName>
    </recommendedName>
</protein>
<gene>
    <name evidence="2" type="ORF">PL2TA16_05272</name>
</gene>
<dbReference type="AlphaFoldDB" id="V4HQ71"/>
<dbReference type="EMBL" id="AUSV01000090">
    <property type="protein sequence ID" value="ESP91908.1"/>
    <property type="molecule type" value="Genomic_DNA"/>
</dbReference>
<dbReference type="RefSeq" id="WP_023400728.1">
    <property type="nucleotide sequence ID" value="NZ_AUSV01000090.1"/>
</dbReference>
<dbReference type="Proteomes" id="UP000017820">
    <property type="component" value="Unassembled WGS sequence"/>
</dbReference>
<organism evidence="2 3">
    <name type="scientific">Pseudoalteromonas luteoviolacea (strain 2ta16)</name>
    <dbReference type="NCBI Taxonomy" id="1353533"/>
    <lineage>
        <taxon>Bacteria</taxon>
        <taxon>Pseudomonadati</taxon>
        <taxon>Pseudomonadota</taxon>
        <taxon>Gammaproteobacteria</taxon>
        <taxon>Alteromonadales</taxon>
        <taxon>Pseudoalteromonadaceae</taxon>
        <taxon>Pseudoalteromonas</taxon>
    </lineage>
</organism>
<dbReference type="Pfam" id="PF23981">
    <property type="entry name" value="DUF7305"/>
    <property type="match status" value="1"/>
</dbReference>
<evidence type="ECO:0000259" key="1">
    <source>
        <dbReference type="Pfam" id="PF23981"/>
    </source>
</evidence>
<evidence type="ECO:0000313" key="2">
    <source>
        <dbReference type="EMBL" id="ESP91908.1"/>
    </source>
</evidence>
<reference evidence="2 3" key="1">
    <citation type="submission" date="2013-07" db="EMBL/GenBank/DDBJ databases">
        <title>Draft genome sequence of Pseudoalteromonas luteoviolacea 2ta16.</title>
        <authorList>
            <person name="Allen E.E."/>
            <person name="Azam F."/>
            <person name="Podell S."/>
        </authorList>
    </citation>
    <scope>NUCLEOTIDE SEQUENCE [LARGE SCALE GENOMIC DNA]</scope>
    <source>
        <strain evidence="2 3">2ta16</strain>
    </source>
</reference>
<name>V4HQ71_PSEL2</name>
<proteinExistence type="predicted"/>
<feature type="domain" description="DUF7305" evidence="1">
    <location>
        <begin position="434"/>
        <end position="568"/>
    </location>
</feature>
<accession>V4HQ71</accession>
<dbReference type="InterPro" id="IPR055729">
    <property type="entry name" value="DUF7305"/>
</dbReference>
<comment type="caution">
    <text evidence="2">The sequence shown here is derived from an EMBL/GenBank/DDBJ whole genome shotgun (WGS) entry which is preliminary data.</text>
</comment>
<sequence length="609" mass="64994">MKRFSRQSGFTLIKVMLLSTMASVVVFTSMKDTLVQERLSGNFQKDLNARLQAEKGVFASADGLNDYVSQNEGATMAALLAANSGHSGGEYSKGQFSTKISSPQAGIIEVASLGQRYGENAANNMVAIFEFTDAVLEPTFNNPVTGCKGVNLSGSGVVDSYDSEAGSYEDTQGNNGDVNTVIGDSDVVLSGHSPIKGDVKASGVLYLKGSSPVIGNVQSNTGIDISHGSGMRVEGDVLTQGFVIHRGGDIQGVVRANGNVEMLWGADILNTKNDPLDIQYGGTGKFEMADEHSQDGVNYSASKFNVNPNVSAVRVYDPDSPNHDDTTVDECDPLALPGNMPNIIIANNGYENVEVKSNQTYTFQPQQSKLEQKRYNGIEVIKQETSSETSIYLFDTNKQVHGRLKPDSEYVYGMKNLTIGGDAVVNIKKVNKPNIKGGDVIWLIDGDFIMTGNSRLNIEKDASLTIFVTGKVKLGASAQVVTEKPGITESGFGTFNIFSSYKPDPNDNSNANKHGVIVSGTSSLYAVIYAPLTSISMNGSGQFFGTVRGATIEANGGSGIHFDEALKKLKLGNGGTVKQPAKLTFKGWRYKHPEAFSEEPAQPSNQGGS</sequence>
<evidence type="ECO:0000313" key="3">
    <source>
        <dbReference type="Proteomes" id="UP000017820"/>
    </source>
</evidence>